<keyword evidence="7" id="KW-0472">Membrane</keyword>
<name>A0AAE1W5X2_9LAMI</name>
<feature type="region of interest" description="Disordered" evidence="6">
    <location>
        <begin position="158"/>
        <end position="318"/>
    </location>
</feature>
<keyword evidence="2" id="KW-1003">Cell membrane</keyword>
<feature type="compositionally biased region" description="Basic and acidic residues" evidence="6">
    <location>
        <begin position="279"/>
        <end position="301"/>
    </location>
</feature>
<feature type="compositionally biased region" description="Basic and acidic residues" evidence="6">
    <location>
        <begin position="167"/>
        <end position="179"/>
    </location>
</feature>
<comment type="similarity">
    <text evidence="4 5">Belongs to the small heat shock protein (HSP20) family.</text>
</comment>
<dbReference type="EMBL" id="JACGWL010000014">
    <property type="protein sequence ID" value="KAK4387398.1"/>
    <property type="molecule type" value="Genomic_DNA"/>
</dbReference>
<evidence type="ECO:0000256" key="4">
    <source>
        <dbReference type="PROSITE-ProRule" id="PRU00285"/>
    </source>
</evidence>
<dbReference type="PANTHER" id="PTHR43670:SF34">
    <property type="entry name" value="HSP20-LIKE CHAPERONES SUPERFAMILY PROTEIN"/>
    <property type="match status" value="1"/>
</dbReference>
<dbReference type="PANTHER" id="PTHR43670">
    <property type="entry name" value="HEAT SHOCK PROTEIN 26"/>
    <property type="match status" value="1"/>
</dbReference>
<evidence type="ECO:0000259" key="8">
    <source>
        <dbReference type="PROSITE" id="PS01031"/>
    </source>
</evidence>
<evidence type="ECO:0000256" key="7">
    <source>
        <dbReference type="SAM" id="Phobius"/>
    </source>
</evidence>
<evidence type="ECO:0000313" key="10">
    <source>
        <dbReference type="Proteomes" id="UP001289374"/>
    </source>
</evidence>
<dbReference type="Pfam" id="PF00011">
    <property type="entry name" value="HSP20"/>
    <property type="match status" value="1"/>
</dbReference>
<dbReference type="AlphaFoldDB" id="A0AAE1W5X2"/>
<feature type="compositionally biased region" description="Polar residues" evidence="6">
    <location>
        <begin position="260"/>
        <end position="276"/>
    </location>
</feature>
<accession>A0AAE1W5X2</accession>
<reference evidence="9" key="1">
    <citation type="submission" date="2020-06" db="EMBL/GenBank/DDBJ databases">
        <authorList>
            <person name="Li T."/>
            <person name="Hu X."/>
            <person name="Zhang T."/>
            <person name="Song X."/>
            <person name="Zhang H."/>
            <person name="Dai N."/>
            <person name="Sheng W."/>
            <person name="Hou X."/>
            <person name="Wei L."/>
        </authorList>
    </citation>
    <scope>NUCLEOTIDE SEQUENCE</scope>
    <source>
        <strain evidence="9">K16</strain>
        <tissue evidence="9">Leaf</tissue>
    </source>
</reference>
<evidence type="ECO:0000256" key="1">
    <source>
        <dbReference type="ARBA" id="ARBA00004162"/>
    </source>
</evidence>
<reference evidence="9" key="2">
    <citation type="journal article" date="2024" name="Plant">
        <title>Genomic evolution and insights into agronomic trait innovations of Sesamum species.</title>
        <authorList>
            <person name="Miao H."/>
            <person name="Wang L."/>
            <person name="Qu L."/>
            <person name="Liu H."/>
            <person name="Sun Y."/>
            <person name="Le M."/>
            <person name="Wang Q."/>
            <person name="Wei S."/>
            <person name="Zheng Y."/>
            <person name="Lin W."/>
            <person name="Duan Y."/>
            <person name="Cao H."/>
            <person name="Xiong S."/>
            <person name="Wang X."/>
            <person name="Wei L."/>
            <person name="Li C."/>
            <person name="Ma Q."/>
            <person name="Ju M."/>
            <person name="Zhao R."/>
            <person name="Li G."/>
            <person name="Mu C."/>
            <person name="Tian Q."/>
            <person name="Mei H."/>
            <person name="Zhang T."/>
            <person name="Gao T."/>
            <person name="Zhang H."/>
        </authorList>
    </citation>
    <scope>NUCLEOTIDE SEQUENCE</scope>
    <source>
        <strain evidence="9">K16</strain>
    </source>
</reference>
<evidence type="ECO:0000313" key="9">
    <source>
        <dbReference type="EMBL" id="KAK4387398.1"/>
    </source>
</evidence>
<gene>
    <name evidence="9" type="ORF">Sango_2346400</name>
</gene>
<comment type="caution">
    <text evidence="9">The sequence shown here is derived from an EMBL/GenBank/DDBJ whole genome shotgun (WGS) entry which is preliminary data.</text>
</comment>
<dbReference type="GO" id="GO:0034605">
    <property type="term" value="P:cellular response to heat"/>
    <property type="evidence" value="ECO:0007669"/>
    <property type="project" value="TreeGrafter"/>
</dbReference>
<dbReference type="InterPro" id="IPR002068">
    <property type="entry name" value="A-crystallin/Hsp20_dom"/>
</dbReference>
<feature type="transmembrane region" description="Helical" evidence="7">
    <location>
        <begin position="325"/>
        <end position="345"/>
    </location>
</feature>
<dbReference type="GO" id="GO:0005886">
    <property type="term" value="C:plasma membrane"/>
    <property type="evidence" value="ECO:0007669"/>
    <property type="project" value="UniProtKB-SubCell"/>
</dbReference>
<organism evidence="9 10">
    <name type="scientific">Sesamum angolense</name>
    <dbReference type="NCBI Taxonomy" id="2727404"/>
    <lineage>
        <taxon>Eukaryota</taxon>
        <taxon>Viridiplantae</taxon>
        <taxon>Streptophyta</taxon>
        <taxon>Embryophyta</taxon>
        <taxon>Tracheophyta</taxon>
        <taxon>Spermatophyta</taxon>
        <taxon>Magnoliopsida</taxon>
        <taxon>eudicotyledons</taxon>
        <taxon>Gunneridae</taxon>
        <taxon>Pentapetalae</taxon>
        <taxon>asterids</taxon>
        <taxon>lamiids</taxon>
        <taxon>Lamiales</taxon>
        <taxon>Pedaliaceae</taxon>
        <taxon>Sesamum</taxon>
    </lineage>
</organism>
<evidence type="ECO:0000256" key="5">
    <source>
        <dbReference type="RuleBase" id="RU003616"/>
    </source>
</evidence>
<protein>
    <recommendedName>
        <fullName evidence="8">SHSP domain-containing protein</fullName>
    </recommendedName>
</protein>
<proteinExistence type="inferred from homology"/>
<keyword evidence="3" id="KW-0611">Plant defense</keyword>
<keyword evidence="10" id="KW-1185">Reference proteome</keyword>
<dbReference type="CDD" id="cd06464">
    <property type="entry name" value="ACD_sHsps-like"/>
    <property type="match status" value="1"/>
</dbReference>
<feature type="compositionally biased region" description="Basic and acidic residues" evidence="6">
    <location>
        <begin position="245"/>
        <end position="258"/>
    </location>
</feature>
<keyword evidence="7" id="KW-0812">Transmembrane</keyword>
<dbReference type="GO" id="GO:0006952">
    <property type="term" value="P:defense response"/>
    <property type="evidence" value="ECO:0007669"/>
    <property type="project" value="UniProtKB-KW"/>
</dbReference>
<dbReference type="PROSITE" id="PS01031">
    <property type="entry name" value="SHSP"/>
    <property type="match status" value="1"/>
</dbReference>
<sequence length="356" mass="40346">MELELGLKLTSIADEFTSDFKIAKDRAGPLFLSRETDALFILTAHLKGYKRGNIKIDINKDGTSIAISGERQVKETVMVGWKVYKKDTETKGFKKVFRIPDGVILDKIKAKFNEDESTLTITMPKQVKGIRGTAIEEIEEKQELVKEGTGNLQVVDEKIHKTGTSNQEKDELGQARNGEEDRDDEMPSETDIMQHPVSGQKDKGHEEDLNEYEVIERTKGSPGLETTIHKEEPEAQKTVAEIQEITDRQQDQELERAESLGTTQLAKQDEQVNNNLVPDKADNNQEEEKERPSADEQHEEVPETQAGRVQEEEHKPRAKRCKMCIPIVAGSTILLSFVVFVFQIMRSKNQSSRRKD</sequence>
<evidence type="ECO:0000256" key="2">
    <source>
        <dbReference type="ARBA" id="ARBA00022475"/>
    </source>
</evidence>
<feature type="domain" description="SHSP" evidence="8">
    <location>
        <begin position="21"/>
        <end position="141"/>
    </location>
</feature>
<dbReference type="Proteomes" id="UP001289374">
    <property type="component" value="Unassembled WGS sequence"/>
</dbReference>
<keyword evidence="7" id="KW-1133">Transmembrane helix</keyword>
<dbReference type="Gene3D" id="2.60.40.790">
    <property type="match status" value="1"/>
</dbReference>
<evidence type="ECO:0000256" key="6">
    <source>
        <dbReference type="SAM" id="MobiDB-lite"/>
    </source>
</evidence>
<dbReference type="InterPro" id="IPR008978">
    <property type="entry name" value="HSP20-like_chaperone"/>
</dbReference>
<comment type="subcellular location">
    <subcellularLocation>
        <location evidence="1">Cell membrane</location>
        <topology evidence="1">Single-pass membrane protein</topology>
    </subcellularLocation>
</comment>
<dbReference type="SUPFAM" id="SSF49764">
    <property type="entry name" value="HSP20-like chaperones"/>
    <property type="match status" value="1"/>
</dbReference>
<evidence type="ECO:0000256" key="3">
    <source>
        <dbReference type="ARBA" id="ARBA00022821"/>
    </source>
</evidence>